<gene>
    <name evidence="2" type="ORF">TWF970_008616</name>
</gene>
<feature type="region of interest" description="Disordered" evidence="1">
    <location>
        <begin position="1"/>
        <end position="38"/>
    </location>
</feature>
<evidence type="ECO:0008006" key="4">
    <source>
        <dbReference type="Google" id="ProtNLM"/>
    </source>
</evidence>
<dbReference type="InterPro" id="IPR009003">
    <property type="entry name" value="Peptidase_S1_PA"/>
</dbReference>
<feature type="compositionally biased region" description="Polar residues" evidence="1">
    <location>
        <begin position="1"/>
        <end position="14"/>
    </location>
</feature>
<proteinExistence type="predicted"/>
<evidence type="ECO:0000256" key="1">
    <source>
        <dbReference type="SAM" id="MobiDB-lite"/>
    </source>
</evidence>
<dbReference type="SUPFAM" id="SSF50494">
    <property type="entry name" value="Trypsin-like serine proteases"/>
    <property type="match status" value="1"/>
</dbReference>
<name>A0A7C8RK70_ORBOL</name>
<organism evidence="2 3">
    <name type="scientific">Orbilia oligospora</name>
    <name type="common">Nematode-trapping fungus</name>
    <name type="synonym">Arthrobotrys oligospora</name>
    <dbReference type="NCBI Taxonomy" id="2813651"/>
    <lineage>
        <taxon>Eukaryota</taxon>
        <taxon>Fungi</taxon>
        <taxon>Dikarya</taxon>
        <taxon>Ascomycota</taxon>
        <taxon>Pezizomycotina</taxon>
        <taxon>Orbiliomycetes</taxon>
        <taxon>Orbiliales</taxon>
        <taxon>Orbiliaceae</taxon>
        <taxon>Orbilia</taxon>
    </lineage>
</organism>
<feature type="region of interest" description="Disordered" evidence="1">
    <location>
        <begin position="89"/>
        <end position="113"/>
    </location>
</feature>
<dbReference type="AlphaFoldDB" id="A0A7C8RK70"/>
<evidence type="ECO:0000313" key="3">
    <source>
        <dbReference type="Proteomes" id="UP000474640"/>
    </source>
</evidence>
<dbReference type="EMBL" id="JAABOJ010000005">
    <property type="protein sequence ID" value="KAF3286776.1"/>
    <property type="molecule type" value="Genomic_DNA"/>
</dbReference>
<comment type="caution">
    <text evidence="2">The sequence shown here is derived from an EMBL/GenBank/DDBJ whole genome shotgun (WGS) entry which is preliminary data.</text>
</comment>
<accession>A0A7C8RK70</accession>
<dbReference type="OrthoDB" id="5303242at2759"/>
<reference evidence="2 3" key="1">
    <citation type="submission" date="2020-01" db="EMBL/GenBank/DDBJ databases">
        <authorList>
            <person name="Palmer J.M."/>
        </authorList>
    </citation>
    <scope>NUCLEOTIDE SEQUENCE [LARGE SCALE GENOMIC DNA]</scope>
    <source>
        <strain evidence="2 3">TWF970</strain>
    </source>
</reference>
<dbReference type="Proteomes" id="UP000474640">
    <property type="component" value="Unassembled WGS sequence"/>
</dbReference>
<evidence type="ECO:0000313" key="2">
    <source>
        <dbReference type="EMBL" id="KAF3286776.1"/>
    </source>
</evidence>
<sequence>MTNTDSANPSQCDTHGTKSLPLAESDTTDSVSELNAKETSVEEPMLLMHMDWSHLKWTPDPKMLNWSAFDKPSPGSSRCVTQGTENPTSIIEEYKPPPQPRISGTPEKKKTQRLMDMKWPPRGYEPGFISGGPVDTIQKSSTFPLRMRRTIPSYGAAAFGGLCPNKEGGWSGCHVVSSRGNTAIPSDNPAAKLMRGKSVVSSLCAVGRIFDPVTGCSESGFWIQSGFFVTAFHFAKWNTENKPTTEEINNFRLEARELFVSCETIAGIPKDPDNVPVRFEDGIIESDCAVFRPSDPNYRPNSWIPHNRLLDPEMVEALSLDLSKYFIFAAGYNCGNYEGLDEYMEAYKRGFPNRFEGAGGTLQVEPDYEQLLHPDRKTVSCGSIKKYDASPQILVDCSFWKGYSGGPIFCIFNEERSVPFVIGTIIGGLYDGFYNEGIQLPRGFADYCRGIHPKESRALH</sequence>
<protein>
    <recommendedName>
        <fullName evidence="4">Peptidase S1 domain-containing protein</fullName>
    </recommendedName>
</protein>